<dbReference type="RefSeq" id="WP_301413929.1">
    <property type="nucleotide sequence ID" value="NZ_CP098023.1"/>
</dbReference>
<dbReference type="InterPro" id="IPR004360">
    <property type="entry name" value="Glyas_Fos-R_dOase_dom"/>
</dbReference>
<reference evidence="2 3" key="1">
    <citation type="submission" date="2022-05" db="EMBL/GenBank/DDBJ databases">
        <title>Microbulbifer sp. nov., isolated from sponge.</title>
        <authorList>
            <person name="Gao L."/>
        </authorList>
    </citation>
    <scope>NUCLEOTIDE SEQUENCE [LARGE SCALE GENOMIC DNA]</scope>
    <source>
        <strain evidence="2 3">MI-G</strain>
    </source>
</reference>
<dbReference type="InterPro" id="IPR029068">
    <property type="entry name" value="Glyas_Bleomycin-R_OHBP_Dase"/>
</dbReference>
<dbReference type="PANTHER" id="PTHR46142">
    <property type="match status" value="1"/>
</dbReference>
<keyword evidence="3" id="KW-1185">Reference proteome</keyword>
<feature type="domain" description="VOC" evidence="1">
    <location>
        <begin position="3"/>
        <end position="120"/>
    </location>
</feature>
<dbReference type="PANTHER" id="PTHR46142:SF3">
    <property type="entry name" value="F18B13.24 PROTEIN"/>
    <property type="match status" value="1"/>
</dbReference>
<organism evidence="2 3">
    <name type="scientific">Microbulbifer spongiae</name>
    <dbReference type="NCBI Taxonomy" id="2944933"/>
    <lineage>
        <taxon>Bacteria</taxon>
        <taxon>Pseudomonadati</taxon>
        <taxon>Pseudomonadota</taxon>
        <taxon>Gammaproteobacteria</taxon>
        <taxon>Cellvibrionales</taxon>
        <taxon>Microbulbiferaceae</taxon>
        <taxon>Microbulbifer</taxon>
    </lineage>
</organism>
<dbReference type="Proteomes" id="UP001321520">
    <property type="component" value="Chromosome"/>
</dbReference>
<evidence type="ECO:0000259" key="1">
    <source>
        <dbReference type="PROSITE" id="PS51819"/>
    </source>
</evidence>
<dbReference type="Pfam" id="PF00903">
    <property type="entry name" value="Glyoxalase"/>
    <property type="match status" value="1"/>
</dbReference>
<evidence type="ECO:0000313" key="2">
    <source>
        <dbReference type="EMBL" id="WKD48252.1"/>
    </source>
</evidence>
<protein>
    <recommendedName>
        <fullName evidence="1">VOC domain-containing protein</fullName>
    </recommendedName>
</protein>
<dbReference type="EMBL" id="CP098023">
    <property type="protein sequence ID" value="WKD48252.1"/>
    <property type="molecule type" value="Genomic_DNA"/>
</dbReference>
<name>A0ABY9E6D9_9GAMM</name>
<accession>A0ABY9E6D9</accession>
<dbReference type="PROSITE" id="PS51819">
    <property type="entry name" value="VOC"/>
    <property type="match status" value="1"/>
</dbReference>
<gene>
    <name evidence="2" type="ORF">M8T91_09905</name>
</gene>
<dbReference type="InterPro" id="IPR037523">
    <property type="entry name" value="VOC_core"/>
</dbReference>
<dbReference type="Gene3D" id="3.10.180.10">
    <property type="entry name" value="2,3-Dihydroxybiphenyl 1,2-Dioxygenase, domain 1"/>
    <property type="match status" value="1"/>
</dbReference>
<evidence type="ECO:0000313" key="3">
    <source>
        <dbReference type="Proteomes" id="UP001321520"/>
    </source>
</evidence>
<sequence>MMQLDHFNIAAPMEILIRVRDFYKAVLGLAEGNRPHFARRGFWLYGNGRPIVHLIEGDTKEQPVAPYLDHIAFHTDDLQPIKERLGSLGIDCEQMLVPGGRIEQLIFYDPVGIKVEVNASH</sequence>
<proteinExistence type="predicted"/>
<dbReference type="SUPFAM" id="SSF54593">
    <property type="entry name" value="Glyoxalase/Bleomycin resistance protein/Dihydroxybiphenyl dioxygenase"/>
    <property type="match status" value="1"/>
</dbReference>